<evidence type="ECO:0000259" key="2">
    <source>
        <dbReference type="Pfam" id="PF06725"/>
    </source>
</evidence>
<dbReference type="GO" id="GO:0004553">
    <property type="term" value="F:hydrolase activity, hydrolyzing O-glycosyl compounds"/>
    <property type="evidence" value="ECO:0007669"/>
    <property type="project" value="InterPro"/>
</dbReference>
<organism evidence="3 4">
    <name type="scientific">Phragmitibacter flavus</name>
    <dbReference type="NCBI Taxonomy" id="2576071"/>
    <lineage>
        <taxon>Bacteria</taxon>
        <taxon>Pseudomonadati</taxon>
        <taxon>Verrucomicrobiota</taxon>
        <taxon>Verrucomicrobiia</taxon>
        <taxon>Verrucomicrobiales</taxon>
        <taxon>Verrucomicrobiaceae</taxon>
        <taxon>Phragmitibacter</taxon>
    </lineage>
</organism>
<evidence type="ECO:0000313" key="3">
    <source>
        <dbReference type="EMBL" id="TLD68256.1"/>
    </source>
</evidence>
<reference evidence="3 4" key="1">
    <citation type="submission" date="2019-05" db="EMBL/GenBank/DDBJ databases">
        <title>Verrucobacter flavum gen. nov., sp. nov. a new member of the family Verrucomicrobiaceae.</title>
        <authorList>
            <person name="Szuroczki S."/>
            <person name="Abbaszade G."/>
            <person name="Szabo A."/>
            <person name="Felfoldi T."/>
            <person name="Schumann P."/>
            <person name="Boka K."/>
            <person name="Keki Z."/>
            <person name="Toumi M."/>
            <person name="Toth E."/>
        </authorList>
    </citation>
    <scope>NUCLEOTIDE SEQUENCE [LARGE SCALE GENOMIC DNA]</scope>
    <source>
        <strain evidence="3 4">MG-N-17</strain>
    </source>
</reference>
<evidence type="ECO:0000313" key="4">
    <source>
        <dbReference type="Proteomes" id="UP000306196"/>
    </source>
</evidence>
<dbReference type="GO" id="GO:0019867">
    <property type="term" value="C:outer membrane"/>
    <property type="evidence" value="ECO:0007669"/>
    <property type="project" value="InterPro"/>
</dbReference>
<dbReference type="Proteomes" id="UP000306196">
    <property type="component" value="Unassembled WGS sequence"/>
</dbReference>
<dbReference type="GO" id="GO:0009254">
    <property type="term" value="P:peptidoglycan turnover"/>
    <property type="evidence" value="ECO:0007669"/>
    <property type="project" value="InterPro"/>
</dbReference>
<proteinExistence type="predicted"/>
<name>A0A5R8K7C0_9BACT</name>
<dbReference type="InterPro" id="IPR010611">
    <property type="entry name" value="3D_dom"/>
</dbReference>
<dbReference type="PROSITE" id="PS51257">
    <property type="entry name" value="PROKAR_LIPOPROTEIN"/>
    <property type="match status" value="1"/>
</dbReference>
<dbReference type="RefSeq" id="WP_138088832.1">
    <property type="nucleotide sequence ID" value="NZ_VAUV01000029.1"/>
</dbReference>
<sequence>MRNLLLFGLACLALSSVSCASKTAMTKPIKKIDNVRTTAYTHTESDHIQYGIKTADGGTLKYGNLRSAAADWSVYPVGTVFKVEGEPYLYEVDDYGSALVGTNTVDLYKPTKTAMNQHGVKHVNIKVMRWGSYQRSLAIMKPRTKHPHVRQMVSRIERDS</sequence>
<dbReference type="EMBL" id="VAUV01000029">
    <property type="protein sequence ID" value="TLD68256.1"/>
    <property type="molecule type" value="Genomic_DNA"/>
</dbReference>
<gene>
    <name evidence="3" type="ORF">FEM03_23660</name>
</gene>
<comment type="caution">
    <text evidence="3">The sequence shown here is derived from an EMBL/GenBank/DDBJ whole genome shotgun (WGS) entry which is preliminary data.</text>
</comment>
<dbReference type="CDD" id="cd22784">
    <property type="entry name" value="DPBB_MltA_YuiC-like"/>
    <property type="match status" value="1"/>
</dbReference>
<dbReference type="AlphaFoldDB" id="A0A5R8K7C0"/>
<feature type="signal peptide" evidence="1">
    <location>
        <begin position="1"/>
        <end position="20"/>
    </location>
</feature>
<dbReference type="OrthoDB" id="192457at2"/>
<keyword evidence="4" id="KW-1185">Reference proteome</keyword>
<protein>
    <recommendedName>
        <fullName evidence="2">3D domain-containing protein</fullName>
    </recommendedName>
</protein>
<accession>A0A5R8K7C0</accession>
<keyword evidence="1" id="KW-0732">Signal</keyword>
<feature type="chain" id="PRO_5024270011" description="3D domain-containing protein" evidence="1">
    <location>
        <begin position="21"/>
        <end position="160"/>
    </location>
</feature>
<evidence type="ECO:0000256" key="1">
    <source>
        <dbReference type="SAM" id="SignalP"/>
    </source>
</evidence>
<dbReference type="Pfam" id="PF06725">
    <property type="entry name" value="3D"/>
    <property type="match status" value="1"/>
</dbReference>
<feature type="domain" description="3D" evidence="2">
    <location>
        <begin position="66"/>
        <end position="127"/>
    </location>
</feature>